<dbReference type="GO" id="GO:0005576">
    <property type="term" value="C:extracellular region"/>
    <property type="evidence" value="ECO:0007669"/>
    <property type="project" value="UniProtKB-SubCell"/>
</dbReference>
<evidence type="ECO:0000256" key="8">
    <source>
        <dbReference type="PROSITE-ProRule" id="PRU01172"/>
    </source>
</evidence>
<dbReference type="SUPFAM" id="SSF49899">
    <property type="entry name" value="Concanavalin A-like lectins/glucanases"/>
    <property type="match status" value="1"/>
</dbReference>
<keyword evidence="6" id="KW-1015">Disulfide bond</keyword>
<dbReference type="PROSITE" id="PS51828">
    <property type="entry name" value="PTX_2"/>
    <property type="match status" value="1"/>
</dbReference>
<feature type="domain" description="Pentraxin (PTX)" evidence="10">
    <location>
        <begin position="33"/>
        <end position="234"/>
    </location>
</feature>
<organism evidence="11 12">
    <name type="scientific">Neogobius melanostomus</name>
    <name type="common">round goby</name>
    <dbReference type="NCBI Taxonomy" id="47308"/>
    <lineage>
        <taxon>Eukaryota</taxon>
        <taxon>Metazoa</taxon>
        <taxon>Chordata</taxon>
        <taxon>Craniata</taxon>
        <taxon>Vertebrata</taxon>
        <taxon>Euteleostomi</taxon>
        <taxon>Actinopterygii</taxon>
        <taxon>Neopterygii</taxon>
        <taxon>Teleostei</taxon>
        <taxon>Neoteleostei</taxon>
        <taxon>Acanthomorphata</taxon>
        <taxon>Gobiaria</taxon>
        <taxon>Gobiiformes</taxon>
        <taxon>Gobioidei</taxon>
        <taxon>Gobiidae</taxon>
        <taxon>Benthophilinae</taxon>
        <taxon>Neogobiini</taxon>
        <taxon>Neogobius</taxon>
    </lineage>
</organism>
<comment type="cofactor">
    <cofactor evidence="9">
        <name>Ca(2+)</name>
        <dbReference type="ChEBI" id="CHEBI:29108"/>
    </cofactor>
    <text evidence="9">Binds 2 calcium ions per subunit.</text>
</comment>
<dbReference type="Proteomes" id="UP000694523">
    <property type="component" value="Unplaced"/>
</dbReference>
<comment type="similarity">
    <text evidence="7 9">Belongs to the pentraxin family.</text>
</comment>
<evidence type="ECO:0000256" key="5">
    <source>
        <dbReference type="ARBA" id="ARBA00022837"/>
    </source>
</evidence>
<dbReference type="Ensembl" id="ENSNMLT00000021430.1">
    <property type="protein sequence ID" value="ENSNMLP00000019064.1"/>
    <property type="gene ID" value="ENSNMLG00000012451.1"/>
</dbReference>
<evidence type="ECO:0000313" key="12">
    <source>
        <dbReference type="Proteomes" id="UP000694523"/>
    </source>
</evidence>
<evidence type="ECO:0000259" key="10">
    <source>
        <dbReference type="PROSITE" id="PS51828"/>
    </source>
</evidence>
<evidence type="ECO:0000256" key="7">
    <source>
        <dbReference type="ARBA" id="ARBA00038102"/>
    </source>
</evidence>
<accession>A0A8C6TJA2</accession>
<name>A0A8C6TJA2_9GOBI</name>
<evidence type="ECO:0000256" key="1">
    <source>
        <dbReference type="ARBA" id="ARBA00004613"/>
    </source>
</evidence>
<comment type="subunit">
    <text evidence="9">Homopentamer. Pentaxin (or pentraxin) have a discoid arrangement of 5 non-covalently bound subunits.</text>
</comment>
<protein>
    <recommendedName>
        <fullName evidence="9">Pentraxin family member</fullName>
    </recommendedName>
</protein>
<keyword evidence="4" id="KW-0732">Signal</keyword>
<dbReference type="Pfam" id="PF00354">
    <property type="entry name" value="Pentaxin"/>
    <property type="match status" value="1"/>
</dbReference>
<keyword evidence="2" id="KW-0964">Secreted</keyword>
<reference evidence="11" key="1">
    <citation type="submission" date="2025-08" db="UniProtKB">
        <authorList>
            <consortium name="Ensembl"/>
        </authorList>
    </citation>
    <scope>IDENTIFICATION</scope>
</reference>
<keyword evidence="5 9" id="KW-0106">Calcium</keyword>
<evidence type="ECO:0000256" key="4">
    <source>
        <dbReference type="ARBA" id="ARBA00022729"/>
    </source>
</evidence>
<dbReference type="FunFam" id="2.60.120.200:FF:000070">
    <property type="entry name" value="Serum amyloid P-component"/>
    <property type="match status" value="1"/>
</dbReference>
<evidence type="ECO:0000313" key="11">
    <source>
        <dbReference type="Ensembl" id="ENSNMLP00000019064.1"/>
    </source>
</evidence>
<dbReference type="InterPro" id="IPR013320">
    <property type="entry name" value="ConA-like_dom_sf"/>
</dbReference>
<evidence type="ECO:0000256" key="9">
    <source>
        <dbReference type="RuleBase" id="RU362112"/>
    </source>
</evidence>
<dbReference type="Gene3D" id="2.60.120.200">
    <property type="match status" value="1"/>
</dbReference>
<sequence length="241" mass="27279">MRLLFKAKFQTVNTIKYTSNTKYINISCFLDMTGKVFTFPRESNTDHVRLNTGYDKSLSVLTICHRSFTDLTRNHALFSLATPSRSNDIMIYYNSAPKLVEPHFCDAKAGYGGLDYAPNKWHSMCSTWDSNVGLIQLWFNGQPLTRKLGPGSTITGQPIIILGQDQDSYGGGFDPSQSFVGMMTDVHMWDHEISPCEIQKYMEELIFTPGNVLNWAALDFQTNGKALVENKKNCNAKWFSK</sequence>
<dbReference type="GO" id="GO:0046872">
    <property type="term" value="F:metal ion binding"/>
    <property type="evidence" value="ECO:0007669"/>
    <property type="project" value="UniProtKB-KW"/>
</dbReference>
<dbReference type="PRINTS" id="PR00895">
    <property type="entry name" value="PENTAXIN"/>
</dbReference>
<evidence type="ECO:0000256" key="6">
    <source>
        <dbReference type="ARBA" id="ARBA00023157"/>
    </source>
</evidence>
<dbReference type="InterPro" id="IPR001759">
    <property type="entry name" value="PTX_dom"/>
</dbReference>
<dbReference type="PANTHER" id="PTHR45869">
    <property type="entry name" value="C-REACTIVE PROTEIN-RELATED"/>
    <property type="match status" value="1"/>
</dbReference>
<comment type="subcellular location">
    <subcellularLocation>
        <location evidence="1 9">Secreted</location>
    </subcellularLocation>
</comment>
<dbReference type="InterPro" id="IPR051005">
    <property type="entry name" value="Pentraxin_domain"/>
</dbReference>
<dbReference type="SMART" id="SM00159">
    <property type="entry name" value="PTX"/>
    <property type="match status" value="1"/>
</dbReference>
<dbReference type="AlphaFoldDB" id="A0A8C6TJA2"/>
<comment type="caution">
    <text evidence="8">Lacks conserved residue(s) required for the propagation of feature annotation.</text>
</comment>
<dbReference type="PANTHER" id="PTHR45869:SF7">
    <property type="entry name" value="C-REACTIVE PROTEIN"/>
    <property type="match status" value="1"/>
</dbReference>
<proteinExistence type="inferred from homology"/>
<evidence type="ECO:0000256" key="3">
    <source>
        <dbReference type="ARBA" id="ARBA00022723"/>
    </source>
</evidence>
<reference evidence="11" key="2">
    <citation type="submission" date="2025-09" db="UniProtKB">
        <authorList>
            <consortium name="Ensembl"/>
        </authorList>
    </citation>
    <scope>IDENTIFICATION</scope>
</reference>
<keyword evidence="12" id="KW-1185">Reference proteome</keyword>
<evidence type="ECO:0000256" key="2">
    <source>
        <dbReference type="ARBA" id="ARBA00022525"/>
    </source>
</evidence>
<keyword evidence="3 9" id="KW-0479">Metal-binding</keyword>